<gene>
    <name evidence="9" type="primary">ackA</name>
    <name evidence="11" type="ordered locus">RPE_3162</name>
</gene>
<dbReference type="GO" id="GO:0006083">
    <property type="term" value="P:acetate metabolic process"/>
    <property type="evidence" value="ECO:0007669"/>
    <property type="project" value="TreeGrafter"/>
</dbReference>
<dbReference type="OrthoDB" id="9802453at2"/>
<dbReference type="PIRSF" id="PIRSF000722">
    <property type="entry name" value="Acetate_prop_kin"/>
    <property type="match status" value="1"/>
</dbReference>
<evidence type="ECO:0000256" key="7">
    <source>
        <dbReference type="ARBA" id="ARBA00022840"/>
    </source>
</evidence>
<feature type="binding site" evidence="9">
    <location>
        <begin position="325"/>
        <end position="329"/>
    </location>
    <ligand>
        <name>ATP</name>
        <dbReference type="ChEBI" id="CHEBI:30616"/>
    </ligand>
</feature>
<dbReference type="SUPFAM" id="SSF53067">
    <property type="entry name" value="Actin-like ATPase domain"/>
    <property type="match status" value="2"/>
</dbReference>
<keyword evidence="8 9" id="KW-0460">Magnesium</keyword>
<dbReference type="AlphaFoldDB" id="Q07LT6"/>
<dbReference type="HAMAP" id="MF_00020">
    <property type="entry name" value="Acetate_kinase"/>
    <property type="match status" value="1"/>
</dbReference>
<dbReference type="PANTHER" id="PTHR21060">
    <property type="entry name" value="ACETATE KINASE"/>
    <property type="match status" value="1"/>
</dbReference>
<feature type="active site" description="Proton donor/acceptor" evidence="9">
    <location>
        <position position="147"/>
    </location>
</feature>
<proteinExistence type="inferred from homology"/>
<organism evidence="11">
    <name type="scientific">Rhodopseudomonas palustris (strain BisA53)</name>
    <dbReference type="NCBI Taxonomy" id="316055"/>
    <lineage>
        <taxon>Bacteria</taxon>
        <taxon>Pseudomonadati</taxon>
        <taxon>Pseudomonadota</taxon>
        <taxon>Alphaproteobacteria</taxon>
        <taxon>Hyphomicrobiales</taxon>
        <taxon>Nitrobacteraceae</taxon>
        <taxon>Rhodopseudomonas</taxon>
    </lineage>
</organism>
<evidence type="ECO:0000256" key="2">
    <source>
        <dbReference type="ARBA" id="ARBA00022490"/>
    </source>
</evidence>
<dbReference type="InterPro" id="IPR023865">
    <property type="entry name" value="Aliphatic_acid_kinase_CS"/>
</dbReference>
<feature type="binding site" evidence="9">
    <location>
        <position position="15"/>
    </location>
    <ligand>
        <name>ATP</name>
        <dbReference type="ChEBI" id="CHEBI:30616"/>
    </ligand>
</feature>
<dbReference type="PROSITE" id="PS01075">
    <property type="entry name" value="ACETATE_KINASE_1"/>
    <property type="match status" value="1"/>
</dbReference>
<evidence type="ECO:0000256" key="3">
    <source>
        <dbReference type="ARBA" id="ARBA00022679"/>
    </source>
</evidence>
<dbReference type="GO" id="GO:0005829">
    <property type="term" value="C:cytosol"/>
    <property type="evidence" value="ECO:0007669"/>
    <property type="project" value="TreeGrafter"/>
</dbReference>
<dbReference type="UniPathway" id="UPA00340">
    <property type="reaction ID" value="UER00458"/>
</dbReference>
<dbReference type="STRING" id="316055.RPE_3162"/>
<dbReference type="GO" id="GO:0008776">
    <property type="term" value="F:acetate kinase activity"/>
    <property type="evidence" value="ECO:0007669"/>
    <property type="project" value="UniProtKB-UniRule"/>
</dbReference>
<sequence length="397" mass="42588">MPMVLTLNAGSSSVKFALFDAAIAEGPALAAGQIDGIGEHATFSVRSAGEKETYPLQPTGPADHVRAVNAILSWIESRLAGRSVAAIGHRIVHGGPHHAAPALIDDRLIDDLRTLTPLAPLHQPHNLDGVVAARIAFPEAPQVACFDTAFHRGHPFVTDAFAIPRHFYHDGVRRYGFHGLSYEYVSGCLRQIAPQQAAGRVIIAHLGNGASLCAVHDGRSIASTMGFTAIDGLPMGTRCGQIDPGVPLYLMAEKGMSLQEVTDLLYHQSGLKGLSGLTSDMRELQASDRPEARETIEYFMLRICRKIGSLAAALEGLDAVVFTGGIGENSAPIRKGVLDRLRWLGVTLDDAANDRSDTVISTFDCRVRALVIKTDEERMIARHTLDVAGLAQRSRAA</sequence>
<protein>
    <recommendedName>
        <fullName evidence="9">Acetate kinase</fullName>
        <ecNumber evidence="9">2.7.2.1</ecNumber>
    </recommendedName>
    <alternativeName>
        <fullName evidence="9">Acetokinase</fullName>
    </alternativeName>
</protein>
<dbReference type="PRINTS" id="PR00471">
    <property type="entry name" value="ACETATEKNASE"/>
</dbReference>
<dbReference type="EMBL" id="CP000463">
    <property type="protein sequence ID" value="ABJ07098.1"/>
    <property type="molecule type" value="Genomic_DNA"/>
</dbReference>
<keyword evidence="2 9" id="KW-0963">Cytoplasm</keyword>
<feature type="binding site" evidence="9">
    <location>
        <begin position="280"/>
        <end position="282"/>
    </location>
    <ligand>
        <name>ATP</name>
        <dbReference type="ChEBI" id="CHEBI:30616"/>
    </ligand>
</feature>
<evidence type="ECO:0000256" key="8">
    <source>
        <dbReference type="ARBA" id="ARBA00022842"/>
    </source>
</evidence>
<evidence type="ECO:0000256" key="6">
    <source>
        <dbReference type="ARBA" id="ARBA00022777"/>
    </source>
</evidence>
<comment type="subunit">
    <text evidence="9">Homodimer.</text>
</comment>
<reference evidence="11" key="1">
    <citation type="submission" date="2006-09" db="EMBL/GenBank/DDBJ databases">
        <title>Complete sequence of Rhodopseudomonas palustris BisA53.</title>
        <authorList>
            <consortium name="US DOE Joint Genome Institute"/>
            <person name="Copeland A."/>
            <person name="Lucas S."/>
            <person name="Lapidus A."/>
            <person name="Barry K."/>
            <person name="Detter J.C."/>
            <person name="Glavina del Rio T."/>
            <person name="Hammon N."/>
            <person name="Israni S."/>
            <person name="Dalin E."/>
            <person name="Tice H."/>
            <person name="Pitluck S."/>
            <person name="Chain P."/>
            <person name="Malfatti S."/>
            <person name="Shin M."/>
            <person name="Vergez L."/>
            <person name="Schmutz J."/>
            <person name="Larimer F."/>
            <person name="Land M."/>
            <person name="Hauser L."/>
            <person name="Pelletier D.A."/>
            <person name="Kyrpides N."/>
            <person name="Kim E."/>
            <person name="Harwood C.S."/>
            <person name="Oda Y."/>
            <person name="Richardson P."/>
        </authorList>
    </citation>
    <scope>NUCLEOTIDE SEQUENCE [LARGE SCALE GENOMIC DNA]</scope>
    <source>
        <strain evidence="11">BisA53</strain>
    </source>
</reference>
<dbReference type="KEGG" id="rpe:RPE_3162"/>
<evidence type="ECO:0000256" key="9">
    <source>
        <dbReference type="HAMAP-Rule" id="MF_00020"/>
    </source>
</evidence>
<dbReference type="GO" id="GO:0000287">
    <property type="term" value="F:magnesium ion binding"/>
    <property type="evidence" value="ECO:0007669"/>
    <property type="project" value="UniProtKB-UniRule"/>
</dbReference>
<feature type="binding site" evidence="9">
    <location>
        <position position="376"/>
    </location>
    <ligand>
        <name>Mg(2+)</name>
        <dbReference type="ChEBI" id="CHEBI:18420"/>
    </ligand>
</feature>
<evidence type="ECO:0000256" key="5">
    <source>
        <dbReference type="ARBA" id="ARBA00022741"/>
    </source>
</evidence>
<dbReference type="Gene3D" id="3.30.420.40">
    <property type="match status" value="2"/>
</dbReference>
<dbReference type="GO" id="GO:0006085">
    <property type="term" value="P:acetyl-CoA biosynthetic process"/>
    <property type="evidence" value="ECO:0007669"/>
    <property type="project" value="UniProtKB-UniRule"/>
</dbReference>
<dbReference type="InterPro" id="IPR000890">
    <property type="entry name" value="Aliphatic_acid_kin_short-chain"/>
</dbReference>
<dbReference type="InterPro" id="IPR004372">
    <property type="entry name" value="Ac/propionate_kinase"/>
</dbReference>
<evidence type="ECO:0000256" key="1">
    <source>
        <dbReference type="ARBA" id="ARBA00008748"/>
    </source>
</evidence>
<feature type="binding site" evidence="9">
    <location>
        <position position="8"/>
    </location>
    <ligand>
        <name>Mg(2+)</name>
        <dbReference type="ChEBI" id="CHEBI:18420"/>
    </ligand>
</feature>
<dbReference type="NCBIfam" id="TIGR00016">
    <property type="entry name" value="ackA"/>
    <property type="match status" value="1"/>
</dbReference>
<dbReference type="GO" id="GO:0005524">
    <property type="term" value="F:ATP binding"/>
    <property type="evidence" value="ECO:0007669"/>
    <property type="project" value="UniProtKB-KW"/>
</dbReference>
<comment type="subcellular location">
    <subcellularLocation>
        <location evidence="9">Cytoplasm</location>
    </subcellularLocation>
</comment>
<keyword evidence="6 9" id="KW-0418">Kinase</keyword>
<comment type="catalytic activity">
    <reaction evidence="9">
        <text>acetate + ATP = acetyl phosphate + ADP</text>
        <dbReference type="Rhea" id="RHEA:11352"/>
        <dbReference type="ChEBI" id="CHEBI:22191"/>
        <dbReference type="ChEBI" id="CHEBI:30089"/>
        <dbReference type="ChEBI" id="CHEBI:30616"/>
        <dbReference type="ChEBI" id="CHEBI:456216"/>
        <dbReference type="EC" id="2.7.2.1"/>
    </reaction>
</comment>
<feature type="binding site" evidence="9">
    <location>
        <begin position="205"/>
        <end position="209"/>
    </location>
    <ligand>
        <name>ATP</name>
        <dbReference type="ChEBI" id="CHEBI:30616"/>
    </ligand>
</feature>
<feature type="site" description="Transition state stabilizer" evidence="9">
    <location>
        <position position="178"/>
    </location>
</feature>
<keyword evidence="3 9" id="KW-0808">Transferase</keyword>
<evidence type="ECO:0000256" key="10">
    <source>
        <dbReference type="RuleBase" id="RU003835"/>
    </source>
</evidence>
<dbReference type="HOGENOM" id="CLU_020352_0_0_5"/>
<comment type="function">
    <text evidence="9">Catalyzes the formation of acetyl phosphate from acetate and ATP. Can also catalyze the reverse reaction.</text>
</comment>
<dbReference type="eggNOG" id="COG0282">
    <property type="taxonomic scope" value="Bacteria"/>
</dbReference>
<dbReference type="PROSITE" id="PS01076">
    <property type="entry name" value="ACETATE_KINASE_2"/>
    <property type="match status" value="1"/>
</dbReference>
<feature type="binding site" evidence="9">
    <location>
        <position position="90"/>
    </location>
    <ligand>
        <name>substrate</name>
    </ligand>
</feature>
<comment type="similarity">
    <text evidence="1 9 10">Belongs to the acetokinase family.</text>
</comment>
<dbReference type="EC" id="2.7.2.1" evidence="9"/>
<comment type="pathway">
    <text evidence="9">Metabolic intermediate biosynthesis; acetyl-CoA biosynthesis; acetyl-CoA from acetate: step 1/2.</text>
</comment>
<dbReference type="Pfam" id="PF00871">
    <property type="entry name" value="Acetate_kinase"/>
    <property type="match status" value="1"/>
</dbReference>
<name>Q07LT6_RHOP5</name>
<keyword evidence="7 9" id="KW-0067">ATP-binding</keyword>
<feature type="site" description="Transition state stabilizer" evidence="9">
    <location>
        <position position="238"/>
    </location>
</feature>
<comment type="cofactor">
    <cofactor evidence="9">
        <name>Mg(2+)</name>
        <dbReference type="ChEBI" id="CHEBI:18420"/>
    </cofactor>
    <cofactor evidence="9">
        <name>Mn(2+)</name>
        <dbReference type="ChEBI" id="CHEBI:29035"/>
    </cofactor>
    <text evidence="9">Mg(2+). Can also accept Mn(2+).</text>
</comment>
<dbReference type="InterPro" id="IPR043129">
    <property type="entry name" value="ATPase_NBD"/>
</dbReference>
<evidence type="ECO:0000256" key="4">
    <source>
        <dbReference type="ARBA" id="ARBA00022723"/>
    </source>
</evidence>
<accession>Q07LT6</accession>
<evidence type="ECO:0000313" key="11">
    <source>
        <dbReference type="EMBL" id="ABJ07098.1"/>
    </source>
</evidence>
<keyword evidence="4 9" id="KW-0479">Metal-binding</keyword>
<keyword evidence="5 9" id="KW-0547">Nucleotide-binding</keyword>
<dbReference type="PANTHER" id="PTHR21060:SF21">
    <property type="entry name" value="ACETATE KINASE"/>
    <property type="match status" value="1"/>
</dbReference>